<evidence type="ECO:0008006" key="6">
    <source>
        <dbReference type="Google" id="ProtNLM"/>
    </source>
</evidence>
<name>A0A8R7QFN6_TRIUA</name>
<dbReference type="AlphaFoldDB" id="A0A8R7QFN6"/>
<sequence length="980" mass="112706">MDEMLLEGFGMYDTRTLGEEQESEDDLDNDAEAYYRLVNDGCQELYPGCKRFSKLQFLVRLLHIKNMRGMSNVCFDEVLTLIKEALPEGQALPNSFHGAKKFVRAIGIGYDSIDACKNDCILFRKEHADAISCPVCGTSRWKSVNTGVDGRRVHKVPQKVVRHFPLKERLQRLFASTKTASDMRWHSEGRTKDGLIRHPAGSPAWKHFDAIHKDFSSEVCNVRFGLGVDGFNPFGNMNLSYSIWPIVLIPYNLPPWICMKQSNFILSVIIPGKKSPGKDMDVYMQLTIDDLLELWNDGVWTYDASRSKKFLLRAALLWTISDWPGRGSLSGENIAVCSHCLSETCSLWLKNGHKKCYMGHRRFLEPNHEFRFDAESFDGFEEHREPPVPLSSHDISILTKDMKTTYGKLQQKSSRKRHRNQVDENDTSVQQDTSIFRKRSCFFQLPYWETLLLRHNLDPMHVEKNVFENIAHTLLNVSKRSKDNLNARLDLQQLNIHQDQHPDLTGSKPYLPPALYYLDSHGAKMFCQVLKDARFPEGYASNLHNKVDIVRKRLNGLKSHDCHIIMRDLLPLAIRRTLPEDVCIPLMRLCNYFKQLYSKVINVSEIQKLEDEIPEIMCQLEKVFPPSFFDIMEHLTIHLATEVRIAGPVHYRSMWAVERFLGKLKSMIHTLSHPEGSIAEGYVLDDTLTFCSRYLHGCPTIFTQTGRHNDCIGPNDSTNHQPYLRIVGRPLFGPCVEELDYTSWIQAQRYVLVNYPHIAPYVQQHHDILSAGQRKRIRDVERDHHNSFHTWFADHVQSLVSNNVKIPEEVKVLAQKPYRMVRKYNAYSINGCTFHTRGYGDGKEAQCDGVSMIAKTSSFSSAKDKNPALGDVVYYGRITEIVELNYSNKGSVVLFKCDWVDSVRPDAGVRKDPYGITEVNFNHLLSSGSDIFDEPFILATQATQVYYVQDSIEKDWYAVVHPPTRDFFDMEARIDGHEEY</sequence>
<dbReference type="Pfam" id="PF13960">
    <property type="entry name" value="DUF4218"/>
    <property type="match status" value="1"/>
</dbReference>
<dbReference type="Pfam" id="PF13952">
    <property type="entry name" value="DUF4216"/>
    <property type="match status" value="1"/>
</dbReference>
<reference evidence="4" key="2">
    <citation type="submission" date="2018-03" db="EMBL/GenBank/DDBJ databases">
        <title>The Triticum urartu genome reveals the dynamic nature of wheat genome evolution.</title>
        <authorList>
            <person name="Ling H."/>
            <person name="Ma B."/>
            <person name="Shi X."/>
            <person name="Liu H."/>
            <person name="Dong L."/>
            <person name="Sun H."/>
            <person name="Cao Y."/>
            <person name="Gao Q."/>
            <person name="Zheng S."/>
            <person name="Li Y."/>
            <person name="Yu Y."/>
            <person name="Du H."/>
            <person name="Qi M."/>
            <person name="Li Y."/>
            <person name="Yu H."/>
            <person name="Cui Y."/>
            <person name="Wang N."/>
            <person name="Chen C."/>
            <person name="Wu H."/>
            <person name="Zhao Y."/>
            <person name="Zhang J."/>
            <person name="Li Y."/>
            <person name="Zhou W."/>
            <person name="Zhang B."/>
            <person name="Hu W."/>
            <person name="Eijk M."/>
            <person name="Tang J."/>
            <person name="Witsenboer H."/>
            <person name="Zhao S."/>
            <person name="Li Z."/>
            <person name="Zhang A."/>
            <person name="Wang D."/>
            <person name="Liang C."/>
        </authorList>
    </citation>
    <scope>NUCLEOTIDE SEQUENCE [LARGE SCALE GENOMIC DNA]</scope>
    <source>
        <strain evidence="4">cv. G1812</strain>
    </source>
</reference>
<organism evidence="4 5">
    <name type="scientific">Triticum urartu</name>
    <name type="common">Red wild einkorn</name>
    <name type="synonym">Crithodium urartu</name>
    <dbReference type="NCBI Taxonomy" id="4572"/>
    <lineage>
        <taxon>Eukaryota</taxon>
        <taxon>Viridiplantae</taxon>
        <taxon>Streptophyta</taxon>
        <taxon>Embryophyta</taxon>
        <taxon>Tracheophyta</taxon>
        <taxon>Spermatophyta</taxon>
        <taxon>Magnoliopsida</taxon>
        <taxon>Liliopsida</taxon>
        <taxon>Poales</taxon>
        <taxon>Poaceae</taxon>
        <taxon>BOP clade</taxon>
        <taxon>Pooideae</taxon>
        <taxon>Triticodae</taxon>
        <taxon>Triticeae</taxon>
        <taxon>Triticinae</taxon>
        <taxon>Triticum</taxon>
    </lineage>
</organism>
<feature type="domain" description="DUF4218" evidence="3">
    <location>
        <begin position="596"/>
        <end position="707"/>
    </location>
</feature>
<reference evidence="5" key="1">
    <citation type="journal article" date="2013" name="Nature">
        <title>Draft genome of the wheat A-genome progenitor Triticum urartu.</title>
        <authorList>
            <person name="Ling H.Q."/>
            <person name="Zhao S."/>
            <person name="Liu D."/>
            <person name="Wang J."/>
            <person name="Sun H."/>
            <person name="Zhang C."/>
            <person name="Fan H."/>
            <person name="Li D."/>
            <person name="Dong L."/>
            <person name="Tao Y."/>
            <person name="Gao C."/>
            <person name="Wu H."/>
            <person name="Li Y."/>
            <person name="Cui Y."/>
            <person name="Guo X."/>
            <person name="Zheng S."/>
            <person name="Wang B."/>
            <person name="Yu K."/>
            <person name="Liang Q."/>
            <person name="Yang W."/>
            <person name="Lou X."/>
            <person name="Chen J."/>
            <person name="Feng M."/>
            <person name="Jian J."/>
            <person name="Zhang X."/>
            <person name="Luo G."/>
            <person name="Jiang Y."/>
            <person name="Liu J."/>
            <person name="Wang Z."/>
            <person name="Sha Y."/>
            <person name="Zhang B."/>
            <person name="Wu H."/>
            <person name="Tang D."/>
            <person name="Shen Q."/>
            <person name="Xue P."/>
            <person name="Zou S."/>
            <person name="Wang X."/>
            <person name="Liu X."/>
            <person name="Wang F."/>
            <person name="Yang Y."/>
            <person name="An X."/>
            <person name="Dong Z."/>
            <person name="Zhang K."/>
            <person name="Zhang X."/>
            <person name="Luo M.C."/>
            <person name="Dvorak J."/>
            <person name="Tong Y."/>
            <person name="Wang J."/>
            <person name="Yang H."/>
            <person name="Li Z."/>
            <person name="Wang D."/>
            <person name="Zhang A."/>
            <person name="Wang J."/>
        </authorList>
    </citation>
    <scope>NUCLEOTIDE SEQUENCE</scope>
    <source>
        <strain evidence="5">cv. G1812</strain>
    </source>
</reference>
<reference evidence="4" key="3">
    <citation type="submission" date="2022-06" db="UniProtKB">
        <authorList>
            <consortium name="EnsemblPlants"/>
        </authorList>
    </citation>
    <scope>IDENTIFICATION</scope>
</reference>
<dbReference type="PANTHER" id="PTHR48258">
    <property type="entry name" value="DUF4218 DOMAIN-CONTAINING PROTEIN-RELATED"/>
    <property type="match status" value="1"/>
</dbReference>
<dbReference type="InterPro" id="IPR025312">
    <property type="entry name" value="DUF4216"/>
</dbReference>
<dbReference type="InterPro" id="IPR025452">
    <property type="entry name" value="DUF4218"/>
</dbReference>
<evidence type="ECO:0000259" key="2">
    <source>
        <dbReference type="Pfam" id="PF13952"/>
    </source>
</evidence>
<evidence type="ECO:0000313" key="4">
    <source>
        <dbReference type="EnsemblPlants" id="TuG1812G0500002921.01.T02"/>
    </source>
</evidence>
<evidence type="ECO:0000313" key="5">
    <source>
        <dbReference type="Proteomes" id="UP000015106"/>
    </source>
</evidence>
<accession>A0A8R7QFN6</accession>
<feature type="region of interest" description="Disordered" evidence="1">
    <location>
        <begin position="409"/>
        <end position="428"/>
    </location>
</feature>
<dbReference type="Proteomes" id="UP000015106">
    <property type="component" value="Chromosome 5"/>
</dbReference>
<dbReference type="Gramene" id="TuG1812G0500002921.01.T02">
    <property type="protein sequence ID" value="TuG1812G0500002921.01.T02"/>
    <property type="gene ID" value="TuG1812G0500002921.01"/>
</dbReference>
<keyword evidence="5" id="KW-1185">Reference proteome</keyword>
<evidence type="ECO:0000256" key="1">
    <source>
        <dbReference type="SAM" id="MobiDB-lite"/>
    </source>
</evidence>
<feature type="domain" description="DUF4216" evidence="2">
    <location>
        <begin position="882"/>
        <end position="959"/>
    </location>
</feature>
<proteinExistence type="predicted"/>
<protein>
    <recommendedName>
        <fullName evidence="6">DUF4218 domain-containing protein</fullName>
    </recommendedName>
</protein>
<dbReference type="PANTHER" id="PTHR48258:SF15">
    <property type="entry name" value="OS02G0543900 PROTEIN"/>
    <property type="match status" value="1"/>
</dbReference>
<evidence type="ECO:0000259" key="3">
    <source>
        <dbReference type="Pfam" id="PF13960"/>
    </source>
</evidence>
<dbReference type="InterPro" id="IPR004242">
    <property type="entry name" value="Transposase_21"/>
</dbReference>
<dbReference type="Pfam" id="PF02992">
    <property type="entry name" value="Transposase_21"/>
    <property type="match status" value="1"/>
</dbReference>
<dbReference type="EnsemblPlants" id="TuG1812G0500002921.01.T02">
    <property type="protein sequence ID" value="TuG1812G0500002921.01.T02"/>
    <property type="gene ID" value="TuG1812G0500002921.01"/>
</dbReference>